<dbReference type="InterPro" id="IPR051829">
    <property type="entry name" value="Multiheme_Cytochr_ET"/>
</dbReference>
<dbReference type="Pfam" id="PF13435">
    <property type="entry name" value="Cytochrome_C554"/>
    <property type="match status" value="1"/>
</dbReference>
<dbReference type="InterPro" id="IPR023155">
    <property type="entry name" value="Cyt_c-552/4"/>
</dbReference>
<evidence type="ECO:0000256" key="1">
    <source>
        <dbReference type="ARBA" id="ARBA00022729"/>
    </source>
</evidence>
<sequence>MAIPGKNDLVPLGILLLIVLFLPPGLAAQLSTEDHLADPGFWPTSTAPSRQDFIGPAGCQSCHAAKVASQATNAMARNLVHAGDSAALLSHPRLTFKVGDYRYLIESRPGHSLYSVTDGKIALSSPLLWAFGTPRVGQSYLFKKDDGHFYEARVTYFPSLQALGFTPSRALAAPKDTEEAMERQVPDSEVRRCFGCHTTASNIGDSFNEATFIPGVTCEACHGAGLKHAADMKEFLAGKQAATATIFNSAHLSPSDQVDFCGACHGTWWDVKLSGTRGVSATRSAPYRLVTSKCWGTKGDGRLVCTSCHDPHQPLQTQASDYDHACLKCHVNSAAAQLTTDHPGKACPVAKKDCTSCHMPKEYVPEMHDNFTDHRIRIAKAGESFRE</sequence>
<dbReference type="AlphaFoldDB" id="A0A841K6F9"/>
<protein>
    <recommendedName>
        <fullName evidence="2">Cytochrome c-552/4 domain-containing protein</fullName>
    </recommendedName>
</protein>
<dbReference type="Gene3D" id="1.10.1130.10">
    <property type="entry name" value="Flavocytochrome C3, Chain A"/>
    <property type="match status" value="2"/>
</dbReference>
<keyword evidence="4" id="KW-1185">Reference proteome</keyword>
<dbReference type="PANTHER" id="PTHR35038">
    <property type="entry name" value="DISSIMILATORY SULFITE REDUCTASE SIRA"/>
    <property type="match status" value="1"/>
</dbReference>
<proteinExistence type="predicted"/>
<name>A0A841K6F9_9BACT</name>
<dbReference type="Proteomes" id="UP000538666">
    <property type="component" value="Unassembled WGS sequence"/>
</dbReference>
<keyword evidence="1" id="KW-0732">Signal</keyword>
<dbReference type="SUPFAM" id="SSF48695">
    <property type="entry name" value="Multiheme cytochromes"/>
    <property type="match status" value="1"/>
</dbReference>
<evidence type="ECO:0000259" key="2">
    <source>
        <dbReference type="Pfam" id="PF13435"/>
    </source>
</evidence>
<dbReference type="PANTHER" id="PTHR35038:SF8">
    <property type="entry name" value="C-TYPE POLYHEME CYTOCHROME OMCC"/>
    <property type="match status" value="1"/>
</dbReference>
<reference evidence="3 4" key="1">
    <citation type="submission" date="2020-08" db="EMBL/GenBank/DDBJ databases">
        <title>Genomic Encyclopedia of Type Strains, Phase IV (KMG-IV): sequencing the most valuable type-strain genomes for metagenomic binning, comparative biology and taxonomic classification.</title>
        <authorList>
            <person name="Goeker M."/>
        </authorList>
    </citation>
    <scope>NUCLEOTIDE SEQUENCE [LARGE SCALE GENOMIC DNA]</scope>
    <source>
        <strain evidence="3 4">DSM 103733</strain>
    </source>
</reference>
<dbReference type="RefSeq" id="WP_050058361.1">
    <property type="nucleotide sequence ID" value="NZ_JACHEK010000009.1"/>
</dbReference>
<organism evidence="3 4">
    <name type="scientific">Silvibacterium bohemicum</name>
    <dbReference type="NCBI Taxonomy" id="1577686"/>
    <lineage>
        <taxon>Bacteria</taxon>
        <taxon>Pseudomonadati</taxon>
        <taxon>Acidobacteriota</taxon>
        <taxon>Terriglobia</taxon>
        <taxon>Terriglobales</taxon>
        <taxon>Acidobacteriaceae</taxon>
        <taxon>Silvibacterium</taxon>
    </lineage>
</organism>
<evidence type="ECO:0000313" key="3">
    <source>
        <dbReference type="EMBL" id="MBB6146168.1"/>
    </source>
</evidence>
<gene>
    <name evidence="3" type="ORF">HNQ77_004140</name>
</gene>
<feature type="domain" description="Cytochrome c-552/4" evidence="2">
    <location>
        <begin position="180"/>
        <end position="223"/>
    </location>
</feature>
<dbReference type="OrthoDB" id="112491at2"/>
<dbReference type="EMBL" id="JACHEK010000009">
    <property type="protein sequence ID" value="MBB6146168.1"/>
    <property type="molecule type" value="Genomic_DNA"/>
</dbReference>
<dbReference type="InterPro" id="IPR036280">
    <property type="entry name" value="Multihaem_cyt_sf"/>
</dbReference>
<accession>A0A841K6F9</accession>
<evidence type="ECO:0000313" key="4">
    <source>
        <dbReference type="Proteomes" id="UP000538666"/>
    </source>
</evidence>
<comment type="caution">
    <text evidence="3">The sequence shown here is derived from an EMBL/GenBank/DDBJ whole genome shotgun (WGS) entry which is preliminary data.</text>
</comment>